<dbReference type="Proteomes" id="UP001381693">
    <property type="component" value="Unassembled WGS sequence"/>
</dbReference>
<organism evidence="2 3">
    <name type="scientific">Halocaridina rubra</name>
    <name type="common">Hawaiian red shrimp</name>
    <dbReference type="NCBI Taxonomy" id="373956"/>
    <lineage>
        <taxon>Eukaryota</taxon>
        <taxon>Metazoa</taxon>
        <taxon>Ecdysozoa</taxon>
        <taxon>Arthropoda</taxon>
        <taxon>Crustacea</taxon>
        <taxon>Multicrustacea</taxon>
        <taxon>Malacostraca</taxon>
        <taxon>Eumalacostraca</taxon>
        <taxon>Eucarida</taxon>
        <taxon>Decapoda</taxon>
        <taxon>Pleocyemata</taxon>
        <taxon>Caridea</taxon>
        <taxon>Atyoidea</taxon>
        <taxon>Atyidae</taxon>
        <taxon>Halocaridina</taxon>
    </lineage>
</organism>
<sequence length="152" mass="16827">MDDELIGKNVRFVDNHVTSTVDGVDDSLPPSSLVSNSSSNDGSLVRRGSSRASSTYSGNKEREDSHGSVRKMTKQNLLAKQVCKHSLIYDQLDCYCSHGRSDQCLHCFFASREFPPRYGSMIVGAAPPRYSSTGTPSTMTWNSLCWNDAFIY</sequence>
<dbReference type="EMBL" id="JAXCGZ010022797">
    <property type="protein sequence ID" value="KAK7023668.1"/>
    <property type="molecule type" value="Genomic_DNA"/>
</dbReference>
<feature type="region of interest" description="Disordered" evidence="1">
    <location>
        <begin position="21"/>
        <end position="71"/>
    </location>
</feature>
<proteinExistence type="predicted"/>
<dbReference type="AlphaFoldDB" id="A0AAN8WAW3"/>
<protein>
    <submittedName>
        <fullName evidence="2">Uncharacterized protein</fullName>
    </submittedName>
</protein>
<comment type="caution">
    <text evidence="2">The sequence shown here is derived from an EMBL/GenBank/DDBJ whole genome shotgun (WGS) entry which is preliminary data.</text>
</comment>
<evidence type="ECO:0000313" key="2">
    <source>
        <dbReference type="EMBL" id="KAK7023668.1"/>
    </source>
</evidence>
<feature type="compositionally biased region" description="Low complexity" evidence="1">
    <location>
        <begin position="26"/>
        <end position="45"/>
    </location>
</feature>
<keyword evidence="3" id="KW-1185">Reference proteome</keyword>
<evidence type="ECO:0000256" key="1">
    <source>
        <dbReference type="SAM" id="MobiDB-lite"/>
    </source>
</evidence>
<gene>
    <name evidence="2" type="ORF">SK128_026824</name>
</gene>
<accession>A0AAN8WAW3</accession>
<evidence type="ECO:0000313" key="3">
    <source>
        <dbReference type="Proteomes" id="UP001381693"/>
    </source>
</evidence>
<reference evidence="2 3" key="1">
    <citation type="submission" date="2023-11" db="EMBL/GenBank/DDBJ databases">
        <title>Halocaridina rubra genome assembly.</title>
        <authorList>
            <person name="Smith C."/>
        </authorList>
    </citation>
    <scope>NUCLEOTIDE SEQUENCE [LARGE SCALE GENOMIC DNA]</scope>
    <source>
        <strain evidence="2">EP-1</strain>
        <tissue evidence="2">Whole</tissue>
    </source>
</reference>
<name>A0AAN8WAW3_HALRR</name>